<dbReference type="SUPFAM" id="SSF51679">
    <property type="entry name" value="Bacterial luciferase-like"/>
    <property type="match status" value="1"/>
</dbReference>
<name>A0AB39QS10_9ACTN</name>
<dbReference type="Pfam" id="PF00296">
    <property type="entry name" value="Bac_luciferase"/>
    <property type="match status" value="1"/>
</dbReference>
<gene>
    <name evidence="3" type="ORF">AB5J52_24185</name>
</gene>
<dbReference type="RefSeq" id="WP_369223852.1">
    <property type="nucleotide sequence ID" value="NZ_CP163441.1"/>
</dbReference>
<dbReference type="GO" id="GO:0016705">
    <property type="term" value="F:oxidoreductase activity, acting on paired donors, with incorporation or reduction of molecular oxygen"/>
    <property type="evidence" value="ECO:0007669"/>
    <property type="project" value="InterPro"/>
</dbReference>
<dbReference type="EC" id="1.-.-.-" evidence="3"/>
<dbReference type="NCBIfam" id="TIGR03620">
    <property type="entry name" value="F420_MSMEG_4141"/>
    <property type="match status" value="1"/>
</dbReference>
<reference evidence="3" key="1">
    <citation type="submission" date="2024-07" db="EMBL/GenBank/DDBJ databases">
        <authorList>
            <person name="Yu S.T."/>
        </authorList>
    </citation>
    <scope>NUCLEOTIDE SEQUENCE</scope>
    <source>
        <strain evidence="3">R39</strain>
    </source>
</reference>
<evidence type="ECO:0000259" key="2">
    <source>
        <dbReference type="Pfam" id="PF00296"/>
    </source>
</evidence>
<sequence>MSVIEKGAGYSDSDRNAGSDPPVVRVMDEIPRKIDLGAIGVWRHDRTEPELAVALEGLGYGTLWLGNVKDPELAEVERLLDATERLVVATGIVNIWSNPADRIARSYRRVAERHADRFLLGVGAGHPEATKEFTRPYEALNGYLDVLDAGGVPVARRALAALGPRVLRLARDRTAAAHPYLVTPEHTRRARDILGAGPLLAPEQKVVLEPDPAKARAIGDATLGFYLGLANYVGNLRRLGFDDTDFADGGSDRLFDALIAHGDAARVAEGVRAHLDAGADHVALQVLHADGTDPLPVYRALAAELGLGH</sequence>
<proteinExistence type="predicted"/>
<accession>A0AB39QS10</accession>
<evidence type="ECO:0000313" key="3">
    <source>
        <dbReference type="EMBL" id="XDQ45111.1"/>
    </source>
</evidence>
<feature type="domain" description="Luciferase-like" evidence="2">
    <location>
        <begin position="49"/>
        <end position="147"/>
    </location>
</feature>
<keyword evidence="3" id="KW-0560">Oxidoreductase</keyword>
<dbReference type="InterPro" id="IPR019922">
    <property type="entry name" value="Lucif-like_OxRdatse_MSMEG_4141"/>
</dbReference>
<evidence type="ECO:0000256" key="1">
    <source>
        <dbReference type="SAM" id="MobiDB-lite"/>
    </source>
</evidence>
<feature type="region of interest" description="Disordered" evidence="1">
    <location>
        <begin position="1"/>
        <end position="21"/>
    </location>
</feature>
<dbReference type="Gene3D" id="3.20.20.30">
    <property type="entry name" value="Luciferase-like domain"/>
    <property type="match status" value="2"/>
</dbReference>
<dbReference type="EMBL" id="CP163441">
    <property type="protein sequence ID" value="XDQ45111.1"/>
    <property type="molecule type" value="Genomic_DNA"/>
</dbReference>
<dbReference type="InterPro" id="IPR011251">
    <property type="entry name" value="Luciferase-like_dom"/>
</dbReference>
<protein>
    <submittedName>
        <fullName evidence="3">LLM class F420-dependent oxidoreductase</fullName>
        <ecNumber evidence="3">1.-.-.-</ecNumber>
    </submittedName>
</protein>
<organism evidence="3">
    <name type="scientific">Streptomyces sp. R39</name>
    <dbReference type="NCBI Taxonomy" id="3238631"/>
    <lineage>
        <taxon>Bacteria</taxon>
        <taxon>Bacillati</taxon>
        <taxon>Actinomycetota</taxon>
        <taxon>Actinomycetes</taxon>
        <taxon>Kitasatosporales</taxon>
        <taxon>Streptomycetaceae</taxon>
        <taxon>Streptomyces</taxon>
    </lineage>
</organism>
<dbReference type="InterPro" id="IPR036661">
    <property type="entry name" value="Luciferase-like_sf"/>
</dbReference>
<dbReference type="AlphaFoldDB" id="A0AB39QS10"/>